<evidence type="ECO:0000313" key="2">
    <source>
        <dbReference type="EMBL" id="EKC36759.1"/>
    </source>
</evidence>
<organism evidence="2">
    <name type="scientific">Magallana gigas</name>
    <name type="common">Pacific oyster</name>
    <name type="synonym">Crassostrea gigas</name>
    <dbReference type="NCBI Taxonomy" id="29159"/>
    <lineage>
        <taxon>Eukaryota</taxon>
        <taxon>Metazoa</taxon>
        <taxon>Spiralia</taxon>
        <taxon>Lophotrochozoa</taxon>
        <taxon>Mollusca</taxon>
        <taxon>Bivalvia</taxon>
        <taxon>Autobranchia</taxon>
        <taxon>Pteriomorphia</taxon>
        <taxon>Ostreida</taxon>
        <taxon>Ostreoidea</taxon>
        <taxon>Ostreidae</taxon>
        <taxon>Magallana</taxon>
    </lineage>
</organism>
<feature type="compositionally biased region" description="Polar residues" evidence="1">
    <location>
        <begin position="7"/>
        <end position="21"/>
    </location>
</feature>
<feature type="region of interest" description="Disordered" evidence="1">
    <location>
        <begin position="84"/>
        <end position="117"/>
    </location>
</feature>
<gene>
    <name evidence="2" type="ORF">CGI_10014231</name>
</gene>
<reference evidence="2" key="1">
    <citation type="journal article" date="2012" name="Nature">
        <title>The oyster genome reveals stress adaptation and complexity of shell formation.</title>
        <authorList>
            <person name="Zhang G."/>
            <person name="Fang X."/>
            <person name="Guo X."/>
            <person name="Li L."/>
            <person name="Luo R."/>
            <person name="Xu F."/>
            <person name="Yang P."/>
            <person name="Zhang L."/>
            <person name="Wang X."/>
            <person name="Qi H."/>
            <person name="Xiong Z."/>
            <person name="Que H."/>
            <person name="Xie Y."/>
            <person name="Holland P.W."/>
            <person name="Paps J."/>
            <person name="Zhu Y."/>
            <person name="Wu F."/>
            <person name="Chen Y."/>
            <person name="Wang J."/>
            <person name="Peng C."/>
            <person name="Meng J."/>
            <person name="Yang L."/>
            <person name="Liu J."/>
            <person name="Wen B."/>
            <person name="Zhang N."/>
            <person name="Huang Z."/>
            <person name="Zhu Q."/>
            <person name="Feng Y."/>
            <person name="Mount A."/>
            <person name="Hedgecock D."/>
            <person name="Xu Z."/>
            <person name="Liu Y."/>
            <person name="Domazet-Loso T."/>
            <person name="Du Y."/>
            <person name="Sun X."/>
            <person name="Zhang S."/>
            <person name="Liu B."/>
            <person name="Cheng P."/>
            <person name="Jiang X."/>
            <person name="Li J."/>
            <person name="Fan D."/>
            <person name="Wang W."/>
            <person name="Fu W."/>
            <person name="Wang T."/>
            <person name="Wang B."/>
            <person name="Zhang J."/>
            <person name="Peng Z."/>
            <person name="Li Y."/>
            <person name="Li N."/>
            <person name="Wang J."/>
            <person name="Chen M."/>
            <person name="He Y."/>
            <person name="Tan F."/>
            <person name="Song X."/>
            <person name="Zheng Q."/>
            <person name="Huang R."/>
            <person name="Yang H."/>
            <person name="Du X."/>
            <person name="Chen L."/>
            <person name="Yang M."/>
            <person name="Gaffney P.M."/>
            <person name="Wang S."/>
            <person name="Luo L."/>
            <person name="She Z."/>
            <person name="Ming Y."/>
            <person name="Huang W."/>
            <person name="Zhang S."/>
            <person name="Huang B."/>
            <person name="Zhang Y."/>
            <person name="Qu T."/>
            <person name="Ni P."/>
            <person name="Miao G."/>
            <person name="Wang J."/>
            <person name="Wang Q."/>
            <person name="Steinberg C.E."/>
            <person name="Wang H."/>
            <person name="Li N."/>
            <person name="Qian L."/>
            <person name="Zhang G."/>
            <person name="Li Y."/>
            <person name="Yang H."/>
            <person name="Liu X."/>
            <person name="Wang J."/>
            <person name="Yin Y."/>
            <person name="Wang J."/>
        </authorList>
    </citation>
    <scope>NUCLEOTIDE SEQUENCE [LARGE SCALE GENOMIC DNA]</scope>
    <source>
        <strain evidence="2">05x7-T-G4-1.051#20</strain>
    </source>
</reference>
<dbReference type="HOGENOM" id="CLU_2087142_0_0_1"/>
<protein>
    <submittedName>
        <fullName evidence="2">Uncharacterized protein</fullName>
    </submittedName>
</protein>
<accession>K1QZY3</accession>
<dbReference type="InParanoid" id="K1QZY3"/>
<name>K1QZY3_MAGGI</name>
<proteinExistence type="predicted"/>
<evidence type="ECO:0000256" key="1">
    <source>
        <dbReference type="SAM" id="MobiDB-lite"/>
    </source>
</evidence>
<feature type="region of interest" description="Disordered" evidence="1">
    <location>
        <begin position="1"/>
        <end position="22"/>
    </location>
</feature>
<dbReference type="EMBL" id="JH818254">
    <property type="protein sequence ID" value="EKC36759.1"/>
    <property type="molecule type" value="Genomic_DNA"/>
</dbReference>
<sequence>MPKYDESSNYGLESSKVNLDNSNHEKDPVILALKLKKFIFMTLAPGVHSTMQADTPLDLSRTESRAYGPTMNSVKCKHILGCTSRQKKKTRNESSLDVRMSAPIYPKGPKTTDTLNY</sequence>
<dbReference type="AlphaFoldDB" id="K1QZY3"/>